<accession>A0ABM1ED44</accession>
<sequence>MAEKKIESDNETEAGDAAENEESMIGNICNLQVLPPGYYGSPEQGHLVFNASFESGNLGRVDAISEHEFDLFIRPDTCNVRYRVWLYFSVSNTRVNQRVIFNVVNFSKTKSLFREGMTPMVKSTSRPKWQKLPVKQCYYYRSPEHQKNYVLSFAFVFDIEEVYEFSYCYPYTYTDLQDYLDVIEEQDLPFFKRELLGVTVQQRRLDLLTITRPSNFDDDVMKRVVFISARVHPGETPASYMCQGLIDFLISHNELADVLRKYLVFKIVPMLNPDGVYLGNYRCSLMGYDLNRYWSDPSAWAHPALYTTKQYLTALGQNENVQLDFFIDLHAHSTLLNAFMFGNAFDDSGRMEKQSVFPRLMSVNVEDFSLSNTNFNNDELKSGTGRR</sequence>
<evidence type="ECO:0000313" key="6">
    <source>
        <dbReference type="RefSeq" id="XP_014670115.1"/>
    </source>
</evidence>
<evidence type="ECO:0000256" key="3">
    <source>
        <dbReference type="PROSITE-ProRule" id="PRU01379"/>
    </source>
</evidence>
<dbReference type="PANTHER" id="PTHR12756:SF9">
    <property type="entry name" value="CYTOSOLIC CARBOXYPEPTIDASE 6"/>
    <property type="match status" value="1"/>
</dbReference>
<reference evidence="6" key="1">
    <citation type="submission" date="2025-08" db="UniProtKB">
        <authorList>
            <consortium name="RefSeq"/>
        </authorList>
    </citation>
    <scope>IDENTIFICATION</scope>
</reference>
<evidence type="ECO:0000256" key="1">
    <source>
        <dbReference type="ARBA" id="ARBA00001947"/>
    </source>
</evidence>
<dbReference type="InterPro" id="IPR050821">
    <property type="entry name" value="Cytosolic_carboxypeptidase"/>
</dbReference>
<feature type="domain" description="Peptidase M14" evidence="4">
    <location>
        <begin position="169"/>
        <end position="387"/>
    </location>
</feature>
<organism evidence="5 6">
    <name type="scientific">Priapulus caudatus</name>
    <name type="common">Priapulid worm</name>
    <dbReference type="NCBI Taxonomy" id="37621"/>
    <lineage>
        <taxon>Eukaryota</taxon>
        <taxon>Metazoa</taxon>
        <taxon>Ecdysozoa</taxon>
        <taxon>Scalidophora</taxon>
        <taxon>Priapulida</taxon>
        <taxon>Priapulimorpha</taxon>
        <taxon>Priapulimorphida</taxon>
        <taxon>Priapulidae</taxon>
        <taxon>Priapulus</taxon>
    </lineage>
</organism>
<comment type="caution">
    <text evidence="3">Lacks conserved residue(s) required for the propagation of feature annotation.</text>
</comment>
<dbReference type="InterPro" id="IPR040626">
    <property type="entry name" value="Pepdidase_M14_N"/>
</dbReference>
<dbReference type="SMART" id="SM00631">
    <property type="entry name" value="Zn_pept"/>
    <property type="match status" value="1"/>
</dbReference>
<dbReference type="PROSITE" id="PS52035">
    <property type="entry name" value="PEPTIDASE_M14"/>
    <property type="match status" value="1"/>
</dbReference>
<dbReference type="Proteomes" id="UP000695022">
    <property type="component" value="Unplaced"/>
</dbReference>
<dbReference type="RefSeq" id="XP_014670115.1">
    <property type="nucleotide sequence ID" value="XM_014814629.1"/>
</dbReference>
<evidence type="ECO:0000256" key="2">
    <source>
        <dbReference type="ARBA" id="ARBA00005988"/>
    </source>
</evidence>
<evidence type="ECO:0000259" key="4">
    <source>
        <dbReference type="PROSITE" id="PS52035"/>
    </source>
</evidence>
<name>A0ABM1ED44_PRICU</name>
<dbReference type="Gene3D" id="2.60.40.3120">
    <property type="match status" value="1"/>
</dbReference>
<dbReference type="Gene3D" id="3.40.630.10">
    <property type="entry name" value="Zn peptidases"/>
    <property type="match status" value="1"/>
</dbReference>
<dbReference type="GeneID" id="106811095"/>
<proteinExistence type="inferred from homology"/>
<dbReference type="InterPro" id="IPR000834">
    <property type="entry name" value="Peptidase_M14"/>
</dbReference>
<comment type="cofactor">
    <cofactor evidence="1">
        <name>Zn(2+)</name>
        <dbReference type="ChEBI" id="CHEBI:29105"/>
    </cofactor>
</comment>
<comment type="similarity">
    <text evidence="2 3">Belongs to the peptidase M14 family.</text>
</comment>
<keyword evidence="5" id="KW-1185">Reference proteome</keyword>
<dbReference type="SUPFAM" id="SSF53187">
    <property type="entry name" value="Zn-dependent exopeptidases"/>
    <property type="match status" value="1"/>
</dbReference>
<dbReference type="Pfam" id="PF00246">
    <property type="entry name" value="Peptidase_M14"/>
    <property type="match status" value="1"/>
</dbReference>
<gene>
    <name evidence="6" type="primary">LOC106811095</name>
</gene>
<protein>
    <submittedName>
        <fullName evidence="6">Cytosolic carboxypeptidase 6-like</fullName>
    </submittedName>
</protein>
<dbReference type="Pfam" id="PF18027">
    <property type="entry name" value="Pepdidase_M14_N"/>
    <property type="match status" value="1"/>
</dbReference>
<dbReference type="PANTHER" id="PTHR12756">
    <property type="entry name" value="CYTOSOLIC CARBOXYPEPTIDASE"/>
    <property type="match status" value="1"/>
</dbReference>
<evidence type="ECO:0000313" key="5">
    <source>
        <dbReference type="Proteomes" id="UP000695022"/>
    </source>
</evidence>